<organism evidence="1 2">
    <name type="scientific">Pseudodesulfovibrio nedwellii</name>
    <dbReference type="NCBI Taxonomy" id="2973072"/>
    <lineage>
        <taxon>Bacteria</taxon>
        <taxon>Pseudomonadati</taxon>
        <taxon>Thermodesulfobacteriota</taxon>
        <taxon>Desulfovibrionia</taxon>
        <taxon>Desulfovibrionales</taxon>
        <taxon>Desulfovibrionaceae</taxon>
    </lineage>
</organism>
<reference evidence="1 2" key="1">
    <citation type="submission" date="2022-08" db="EMBL/GenBank/DDBJ databases">
        <title>Genome Sequence of the sulphate-reducing bacterium, Pseudodesulfovibrio sp. SYK.</title>
        <authorList>
            <person name="Kondo R."/>
            <person name="Kataoka T."/>
        </authorList>
    </citation>
    <scope>NUCLEOTIDE SEQUENCE [LARGE SCALE GENOMIC DNA]</scope>
    <source>
        <strain evidence="1 2">SYK</strain>
    </source>
</reference>
<gene>
    <name evidence="1" type="ORF">SYK_26860</name>
</gene>
<protein>
    <submittedName>
        <fullName evidence="1">Lipoprotein</fullName>
    </submittedName>
</protein>
<keyword evidence="1" id="KW-0449">Lipoprotein</keyword>
<keyword evidence="2" id="KW-1185">Reference proteome</keyword>
<name>A0ABM8B3J7_9BACT</name>
<evidence type="ECO:0000313" key="2">
    <source>
        <dbReference type="Proteomes" id="UP001317742"/>
    </source>
</evidence>
<evidence type="ECO:0000313" key="1">
    <source>
        <dbReference type="EMBL" id="BDQ38326.1"/>
    </source>
</evidence>
<sequence>MKYFILSMTVVGLMTFVSAGLSIPNPVFWKSLEVTVTAYNSTRGQTDGNPFVAAWANKLKPGMKSVAVSRDLIPMGLGNQAEVHIEGLGGPYVVLDKMNKRFKRRIDLYFGVDVKKAREFGERTATIYWK</sequence>
<proteinExistence type="predicted"/>
<dbReference type="CDD" id="cd22784">
    <property type="entry name" value="DPBB_MltA_YuiC-like"/>
    <property type="match status" value="1"/>
</dbReference>
<dbReference type="Proteomes" id="UP001317742">
    <property type="component" value="Chromosome"/>
</dbReference>
<dbReference type="RefSeq" id="WP_281760824.1">
    <property type="nucleotide sequence ID" value="NZ_AP026709.1"/>
</dbReference>
<accession>A0ABM8B3J7</accession>
<dbReference type="EMBL" id="AP026709">
    <property type="protein sequence ID" value="BDQ38326.1"/>
    <property type="molecule type" value="Genomic_DNA"/>
</dbReference>